<evidence type="ECO:0000256" key="9">
    <source>
        <dbReference type="ARBA" id="ARBA00022968"/>
    </source>
</evidence>
<feature type="signal peptide" evidence="12">
    <location>
        <begin position="1"/>
        <end position="26"/>
    </location>
</feature>
<keyword evidence="15" id="KW-1185">Reference proteome</keyword>
<evidence type="ECO:0000256" key="3">
    <source>
        <dbReference type="ARBA" id="ARBA00006462"/>
    </source>
</evidence>
<dbReference type="Pfam" id="PF02434">
    <property type="entry name" value="Fringe"/>
    <property type="match status" value="1"/>
</dbReference>
<comment type="caution">
    <text evidence="14">The sequence shown here is derived from an EMBL/GenBank/DDBJ whole genome shotgun (WGS) entry which is preliminary data.</text>
</comment>
<dbReference type="FunFam" id="3.90.550.50:FF:000088">
    <property type="entry name" value="Uncharacterized protein"/>
    <property type="match status" value="1"/>
</dbReference>
<feature type="domain" description="Fringe-like glycosyltransferase" evidence="13">
    <location>
        <begin position="80"/>
        <end position="276"/>
    </location>
</feature>
<dbReference type="AlphaFoldDB" id="A0A225X200"/>
<keyword evidence="11" id="KW-0472">Membrane</keyword>
<evidence type="ECO:0000256" key="7">
    <source>
        <dbReference type="ARBA" id="ARBA00022692"/>
    </source>
</evidence>
<feature type="chain" id="PRO_5012940269" description="N-acetylgalactosaminide beta-1,3-galactosyltransferase" evidence="12">
    <location>
        <begin position="27"/>
        <end position="380"/>
    </location>
</feature>
<comment type="subcellular location">
    <subcellularLocation>
        <location evidence="1">Membrane</location>
        <topology evidence="1">Single-pass type II membrane protein</topology>
    </subcellularLocation>
</comment>
<dbReference type="InterPro" id="IPR026050">
    <property type="entry name" value="C1GALT1/C1GALT1_chp1"/>
</dbReference>
<sequence length="380" mass="44585">MKRIRHSTVVILLALIVAMCTPFTSASSMSKEELCTVDVDNSRDVLELLEVVPEPAPTHNERIKGMYPRILCFALSYSAQHQTRIRAVAETWGQRCDKLLFFSNMSDTIVVAANTSVERHYEVVQIDIIADHDHLWLRARVAMEYLHEHFRHDFDWFYRCDDDTYAIIENMRAYLKRPEILQRFNREPMQLGHRFNMPAEAVNHFVRNETLRSMWHLRWDRLVYNSGGSGYVMNRLFLDKIVESLPDWTCLPDEADSSDPSAIMPDDTGVSFCMMWHNIYPWDTRDHRGRERWHALAPENVFTPWDDSNNWYTRYHDSVGGVRSEYESAAPDSVAFHYVKPQLMYHLERSLYLCRTEHNDIATFNNKFGLAIGDEVMTIH</sequence>
<evidence type="ECO:0000256" key="4">
    <source>
        <dbReference type="ARBA" id="ARBA00012557"/>
    </source>
</evidence>
<evidence type="ECO:0000256" key="8">
    <source>
        <dbReference type="ARBA" id="ARBA00022741"/>
    </source>
</evidence>
<evidence type="ECO:0000313" key="14">
    <source>
        <dbReference type="EMBL" id="OWZ23921.1"/>
    </source>
</evidence>
<evidence type="ECO:0000256" key="5">
    <source>
        <dbReference type="ARBA" id="ARBA00022676"/>
    </source>
</evidence>
<comment type="pathway">
    <text evidence="2">Protein modification; protein glycosylation.</text>
</comment>
<dbReference type="GO" id="GO:0016020">
    <property type="term" value="C:membrane"/>
    <property type="evidence" value="ECO:0007669"/>
    <property type="project" value="UniProtKB-SubCell"/>
</dbReference>
<dbReference type="OrthoDB" id="414175at2759"/>
<gene>
    <name evidence="14" type="ORF">PHMEG_0001146</name>
</gene>
<name>A0A225X200_9STRA</name>
<evidence type="ECO:0000256" key="2">
    <source>
        <dbReference type="ARBA" id="ARBA00004922"/>
    </source>
</evidence>
<evidence type="ECO:0000259" key="13">
    <source>
        <dbReference type="Pfam" id="PF02434"/>
    </source>
</evidence>
<evidence type="ECO:0000256" key="10">
    <source>
        <dbReference type="ARBA" id="ARBA00022989"/>
    </source>
</evidence>
<protein>
    <recommendedName>
        <fullName evidence="4">N-acetylgalactosaminide beta-1,3-galactosyltransferase</fullName>
        <ecNumber evidence="4">2.4.1.122</ecNumber>
    </recommendedName>
</protein>
<dbReference type="GO" id="GO:0000166">
    <property type="term" value="F:nucleotide binding"/>
    <property type="evidence" value="ECO:0007669"/>
    <property type="project" value="UniProtKB-KW"/>
</dbReference>
<accession>A0A225X200</accession>
<dbReference type="EC" id="2.4.1.122" evidence="4"/>
<comment type="similarity">
    <text evidence="3">Belongs to the glycosyltransferase 31 family. Beta3-Gal-T subfamily.</text>
</comment>
<dbReference type="Gene3D" id="3.90.550.50">
    <property type="match status" value="1"/>
</dbReference>
<evidence type="ECO:0000256" key="11">
    <source>
        <dbReference type="ARBA" id="ARBA00023136"/>
    </source>
</evidence>
<evidence type="ECO:0000256" key="1">
    <source>
        <dbReference type="ARBA" id="ARBA00004606"/>
    </source>
</evidence>
<keyword evidence="8" id="KW-0547">Nucleotide-binding</keyword>
<keyword evidence="12" id="KW-0732">Signal</keyword>
<keyword evidence="5 14" id="KW-0328">Glycosyltransferase</keyword>
<dbReference type="InterPro" id="IPR003378">
    <property type="entry name" value="Fringe-like_glycosylTrfase"/>
</dbReference>
<dbReference type="PANTHER" id="PTHR23033">
    <property type="entry name" value="BETA1,3-GALACTOSYLTRANSFERASE"/>
    <property type="match status" value="1"/>
</dbReference>
<dbReference type="EMBL" id="NBNE01000037">
    <property type="protein sequence ID" value="OWZ23921.1"/>
    <property type="molecule type" value="Genomic_DNA"/>
</dbReference>
<dbReference type="STRING" id="4795.A0A225X200"/>
<keyword evidence="7" id="KW-0812">Transmembrane</keyword>
<organism evidence="14 15">
    <name type="scientific">Phytophthora megakarya</name>
    <dbReference type="NCBI Taxonomy" id="4795"/>
    <lineage>
        <taxon>Eukaryota</taxon>
        <taxon>Sar</taxon>
        <taxon>Stramenopiles</taxon>
        <taxon>Oomycota</taxon>
        <taxon>Peronosporomycetes</taxon>
        <taxon>Peronosporales</taxon>
        <taxon>Peronosporaceae</taxon>
        <taxon>Phytophthora</taxon>
    </lineage>
</organism>
<dbReference type="Proteomes" id="UP000198211">
    <property type="component" value="Unassembled WGS sequence"/>
</dbReference>
<proteinExistence type="inferred from homology"/>
<evidence type="ECO:0000313" key="15">
    <source>
        <dbReference type="Proteomes" id="UP000198211"/>
    </source>
</evidence>
<keyword evidence="9" id="KW-0735">Signal-anchor</keyword>
<reference evidence="15" key="1">
    <citation type="submission" date="2017-03" db="EMBL/GenBank/DDBJ databases">
        <title>Phytopthora megakarya and P. palmivora, two closely related causual agents of cacao black pod achieved similar genome size and gene model numbers by different mechanisms.</title>
        <authorList>
            <person name="Ali S."/>
            <person name="Shao J."/>
            <person name="Larry D.J."/>
            <person name="Kronmiller B."/>
            <person name="Shen D."/>
            <person name="Strem M.D."/>
            <person name="Melnick R.L."/>
            <person name="Guiltinan M.J."/>
            <person name="Tyler B.M."/>
            <person name="Meinhardt L.W."/>
            <person name="Bailey B.A."/>
        </authorList>
    </citation>
    <scope>NUCLEOTIDE SEQUENCE [LARGE SCALE GENOMIC DNA]</scope>
    <source>
        <strain evidence="15">zdho120</strain>
    </source>
</reference>
<keyword evidence="6 14" id="KW-0808">Transferase</keyword>
<evidence type="ECO:0000256" key="12">
    <source>
        <dbReference type="SAM" id="SignalP"/>
    </source>
</evidence>
<evidence type="ECO:0000256" key="6">
    <source>
        <dbReference type="ARBA" id="ARBA00022679"/>
    </source>
</evidence>
<dbReference type="GO" id="GO:0016263">
    <property type="term" value="F:glycoprotein-N-acetylgalactosamine 3-beta-galactosyltransferase activity"/>
    <property type="evidence" value="ECO:0007669"/>
    <property type="project" value="UniProtKB-EC"/>
</dbReference>
<dbReference type="PANTHER" id="PTHR23033:SF14">
    <property type="entry name" value="GLYCOPROTEIN-N-ACETYLGALACTOSAMINE 3-BETA-GALACTOSYLTRANSFERASE 1-RELATED"/>
    <property type="match status" value="1"/>
</dbReference>
<keyword evidence="10" id="KW-1133">Transmembrane helix</keyword>